<organism evidence="1 2">
    <name type="scientific">Taibaiella lutea</name>
    <dbReference type="NCBI Taxonomy" id="2608001"/>
    <lineage>
        <taxon>Bacteria</taxon>
        <taxon>Pseudomonadati</taxon>
        <taxon>Bacteroidota</taxon>
        <taxon>Chitinophagia</taxon>
        <taxon>Chitinophagales</taxon>
        <taxon>Chitinophagaceae</taxon>
        <taxon>Taibaiella</taxon>
    </lineage>
</organism>
<sequence>MKTKSLIFLSFITVLISCELVDNKFTIINNSPNLISYYFTKDSTGKLANEFYSTYYYTTSNGKIPKEFYFIQSGNKGTIETLGEWDTDTSSFDNGTAYIYIIDSINIGREDTLTMNKLIRKYSVTIDYLKAKNWVFEVK</sequence>
<reference evidence="1 2" key="1">
    <citation type="submission" date="2019-09" db="EMBL/GenBank/DDBJ databases">
        <title>Genome sequence and assembly of Taibaiella sp.</title>
        <authorList>
            <person name="Chhetri G."/>
        </authorList>
    </citation>
    <scope>NUCLEOTIDE SEQUENCE [LARGE SCALE GENOMIC DNA]</scope>
    <source>
        <strain evidence="1 2">KVB11</strain>
    </source>
</reference>
<keyword evidence="2" id="KW-1185">Reference proteome</keyword>
<proteinExistence type="predicted"/>
<name>A0A5M6CNV0_9BACT</name>
<protein>
    <recommendedName>
        <fullName evidence="3">Lipoprotein</fullName>
    </recommendedName>
</protein>
<gene>
    <name evidence="1" type="ORF">F0919_03850</name>
</gene>
<dbReference type="PROSITE" id="PS51257">
    <property type="entry name" value="PROKAR_LIPOPROTEIN"/>
    <property type="match status" value="1"/>
</dbReference>
<evidence type="ECO:0000313" key="2">
    <source>
        <dbReference type="Proteomes" id="UP000323632"/>
    </source>
</evidence>
<evidence type="ECO:0008006" key="3">
    <source>
        <dbReference type="Google" id="ProtNLM"/>
    </source>
</evidence>
<dbReference type="RefSeq" id="WP_150031391.1">
    <property type="nucleotide sequence ID" value="NZ_VWSH01000001.1"/>
</dbReference>
<dbReference type="EMBL" id="VWSH01000001">
    <property type="protein sequence ID" value="KAA5536814.1"/>
    <property type="molecule type" value="Genomic_DNA"/>
</dbReference>
<evidence type="ECO:0000313" key="1">
    <source>
        <dbReference type="EMBL" id="KAA5536814.1"/>
    </source>
</evidence>
<comment type="caution">
    <text evidence="1">The sequence shown here is derived from an EMBL/GenBank/DDBJ whole genome shotgun (WGS) entry which is preliminary data.</text>
</comment>
<dbReference type="Proteomes" id="UP000323632">
    <property type="component" value="Unassembled WGS sequence"/>
</dbReference>
<dbReference type="AlphaFoldDB" id="A0A5M6CNV0"/>
<accession>A0A5M6CNV0</accession>